<proteinExistence type="inferred from homology"/>
<sequence length="313" mass="35753">MVTYEELIQLEYDFDDVDCEITRQQYKLSTNLYTKRNTLTSAIPHFWALVLEQAPTDIDQFITPSDSKLIAECLTGIEVTRPEIIDPAGSPRTVHIKFTFSENEWFEDKVLEKTFYFRRASDTWSGLVSEPVKINWKKGKDLTKGLTDAAYNLWQKKEKLHLNGINGVNGTNGAAKKLPEETTLERKLEIAGEESTSFFTFFSFRKKKGEEVEDVKMDESAFEEQDLEVCPHGGEVAMVIADDIWPNAIKYFTTAQEDDDDDDDEFEGFEDMEDSDEDERVDIRSLVQGKRKDKASSVSPVGIEAPPLKTRKT</sequence>
<dbReference type="AlphaFoldDB" id="A0A9P4I9B6"/>
<feature type="compositionally biased region" description="Acidic residues" evidence="3">
    <location>
        <begin position="256"/>
        <end position="280"/>
    </location>
</feature>
<evidence type="ECO:0000256" key="1">
    <source>
        <dbReference type="ARBA" id="ARBA00009947"/>
    </source>
</evidence>
<dbReference type="OrthoDB" id="19419at2759"/>
<name>A0A9P4I9B6_9PEZI</name>
<accession>A0A9P4I9B6</accession>
<keyword evidence="5" id="KW-1185">Reference proteome</keyword>
<dbReference type="GO" id="GO:0005634">
    <property type="term" value="C:nucleus"/>
    <property type="evidence" value="ECO:0007669"/>
    <property type="project" value="InterPro"/>
</dbReference>
<dbReference type="Pfam" id="PF00956">
    <property type="entry name" value="NAP"/>
    <property type="match status" value="1"/>
</dbReference>
<gene>
    <name evidence="4" type="ORF">NA57DRAFT_43401</name>
</gene>
<comment type="similarity">
    <text evidence="1 2">Belongs to the nucleosome assembly protein (NAP) family.</text>
</comment>
<evidence type="ECO:0000313" key="5">
    <source>
        <dbReference type="Proteomes" id="UP000799772"/>
    </source>
</evidence>
<dbReference type="InterPro" id="IPR002164">
    <property type="entry name" value="NAP_family"/>
</dbReference>
<reference evidence="4" key="1">
    <citation type="journal article" date="2020" name="Stud. Mycol.">
        <title>101 Dothideomycetes genomes: a test case for predicting lifestyles and emergence of pathogens.</title>
        <authorList>
            <person name="Haridas S."/>
            <person name="Albert R."/>
            <person name="Binder M."/>
            <person name="Bloem J."/>
            <person name="Labutti K."/>
            <person name="Salamov A."/>
            <person name="Andreopoulos B."/>
            <person name="Baker S."/>
            <person name="Barry K."/>
            <person name="Bills G."/>
            <person name="Bluhm B."/>
            <person name="Cannon C."/>
            <person name="Castanera R."/>
            <person name="Culley D."/>
            <person name="Daum C."/>
            <person name="Ezra D."/>
            <person name="Gonzalez J."/>
            <person name="Henrissat B."/>
            <person name="Kuo A."/>
            <person name="Liang C."/>
            <person name="Lipzen A."/>
            <person name="Lutzoni F."/>
            <person name="Magnuson J."/>
            <person name="Mondo S."/>
            <person name="Nolan M."/>
            <person name="Ohm R."/>
            <person name="Pangilinan J."/>
            <person name="Park H.-J."/>
            <person name="Ramirez L."/>
            <person name="Alfaro M."/>
            <person name="Sun H."/>
            <person name="Tritt A."/>
            <person name="Yoshinaga Y."/>
            <person name="Zwiers L.-H."/>
            <person name="Turgeon B."/>
            <person name="Goodwin S."/>
            <person name="Spatafora J."/>
            <person name="Crous P."/>
            <person name="Grigoriev I."/>
        </authorList>
    </citation>
    <scope>NUCLEOTIDE SEQUENCE</scope>
    <source>
        <strain evidence="4">CBS 133067</strain>
    </source>
</reference>
<evidence type="ECO:0000313" key="4">
    <source>
        <dbReference type="EMBL" id="KAF2095853.1"/>
    </source>
</evidence>
<dbReference type="Gene3D" id="3.30.1120.90">
    <property type="entry name" value="Nucleosome assembly protein"/>
    <property type="match status" value="1"/>
</dbReference>
<dbReference type="EMBL" id="ML978130">
    <property type="protein sequence ID" value="KAF2095853.1"/>
    <property type="molecule type" value="Genomic_DNA"/>
</dbReference>
<feature type="region of interest" description="Disordered" evidence="3">
    <location>
        <begin position="254"/>
        <end position="313"/>
    </location>
</feature>
<organism evidence="4 5">
    <name type="scientific">Rhizodiscina lignyota</name>
    <dbReference type="NCBI Taxonomy" id="1504668"/>
    <lineage>
        <taxon>Eukaryota</taxon>
        <taxon>Fungi</taxon>
        <taxon>Dikarya</taxon>
        <taxon>Ascomycota</taxon>
        <taxon>Pezizomycotina</taxon>
        <taxon>Dothideomycetes</taxon>
        <taxon>Pleosporomycetidae</taxon>
        <taxon>Aulographales</taxon>
        <taxon>Rhizodiscinaceae</taxon>
        <taxon>Rhizodiscina</taxon>
    </lineage>
</organism>
<dbReference type="GO" id="GO:0006334">
    <property type="term" value="P:nucleosome assembly"/>
    <property type="evidence" value="ECO:0007669"/>
    <property type="project" value="InterPro"/>
</dbReference>
<dbReference type="PANTHER" id="PTHR11875">
    <property type="entry name" value="TESTIS-SPECIFIC Y-ENCODED PROTEIN"/>
    <property type="match status" value="1"/>
</dbReference>
<dbReference type="SUPFAM" id="SSF143113">
    <property type="entry name" value="NAP-like"/>
    <property type="match status" value="1"/>
</dbReference>
<protein>
    <recommendedName>
        <fullName evidence="6">Nucleosome assembly protein</fullName>
    </recommendedName>
</protein>
<comment type="caution">
    <text evidence="4">The sequence shown here is derived from an EMBL/GenBank/DDBJ whole genome shotgun (WGS) entry which is preliminary data.</text>
</comment>
<dbReference type="Proteomes" id="UP000799772">
    <property type="component" value="Unassembled WGS sequence"/>
</dbReference>
<evidence type="ECO:0008006" key="6">
    <source>
        <dbReference type="Google" id="ProtNLM"/>
    </source>
</evidence>
<evidence type="ECO:0000256" key="2">
    <source>
        <dbReference type="RuleBase" id="RU003876"/>
    </source>
</evidence>
<evidence type="ECO:0000256" key="3">
    <source>
        <dbReference type="SAM" id="MobiDB-lite"/>
    </source>
</evidence>
<dbReference type="InterPro" id="IPR037231">
    <property type="entry name" value="NAP-like_sf"/>
</dbReference>